<dbReference type="Gene3D" id="3.90.550.60">
    <property type="match status" value="1"/>
</dbReference>
<proteinExistence type="predicted"/>
<accession>A0A369M269</accession>
<protein>
    <submittedName>
        <fullName evidence="1">Galactofuranosyltransferase</fullName>
    </submittedName>
</protein>
<organism evidence="1 2">
    <name type="scientific">Gordonibacter pamelaeae</name>
    <dbReference type="NCBI Taxonomy" id="471189"/>
    <lineage>
        <taxon>Bacteria</taxon>
        <taxon>Bacillati</taxon>
        <taxon>Actinomycetota</taxon>
        <taxon>Coriobacteriia</taxon>
        <taxon>Eggerthellales</taxon>
        <taxon>Eggerthellaceae</taxon>
        <taxon>Gordonibacter</taxon>
    </lineage>
</organism>
<dbReference type="OrthoDB" id="3225550at2"/>
<dbReference type="AlphaFoldDB" id="A0A369M269"/>
<dbReference type="EMBL" id="PPTS01000003">
    <property type="protein sequence ID" value="RDB65512.1"/>
    <property type="molecule type" value="Genomic_DNA"/>
</dbReference>
<comment type="caution">
    <text evidence="1">The sequence shown here is derived from an EMBL/GenBank/DDBJ whole genome shotgun (WGS) entry which is preliminary data.</text>
</comment>
<evidence type="ECO:0000313" key="2">
    <source>
        <dbReference type="Proteomes" id="UP000254000"/>
    </source>
</evidence>
<dbReference type="SUPFAM" id="SSF53448">
    <property type="entry name" value="Nucleotide-diphospho-sugar transferases"/>
    <property type="match status" value="1"/>
</dbReference>
<dbReference type="GO" id="GO:0016740">
    <property type="term" value="F:transferase activity"/>
    <property type="evidence" value="ECO:0007669"/>
    <property type="project" value="UniProtKB-KW"/>
</dbReference>
<dbReference type="Proteomes" id="UP000254000">
    <property type="component" value="Unassembled WGS sequence"/>
</dbReference>
<dbReference type="GeneID" id="78359083"/>
<gene>
    <name evidence="1" type="ORF">C1877_05080</name>
</gene>
<evidence type="ECO:0000313" key="1">
    <source>
        <dbReference type="EMBL" id="RDB65512.1"/>
    </source>
</evidence>
<dbReference type="RefSeq" id="WP_114568572.1">
    <property type="nucleotide sequence ID" value="NZ_CABMMS010000003.1"/>
</dbReference>
<reference evidence="1 2" key="1">
    <citation type="journal article" date="2018" name="Elife">
        <title>Discovery and characterization of a prevalent human gut bacterial enzyme sufficient for the inactivation of a family of plant toxins.</title>
        <authorList>
            <person name="Koppel N."/>
            <person name="Bisanz J.E."/>
            <person name="Pandelia M.E."/>
            <person name="Turnbaugh P.J."/>
            <person name="Balskus E.P."/>
        </authorList>
    </citation>
    <scope>NUCLEOTIDE SEQUENCE [LARGE SCALE GENOMIC DNA]</scope>
    <source>
        <strain evidence="1 2">3C</strain>
    </source>
</reference>
<dbReference type="InterPro" id="IPR029044">
    <property type="entry name" value="Nucleotide-diphossugar_trans"/>
</dbReference>
<name>A0A369M269_9ACTN</name>
<sequence>MQKVKLSNILLESGPKMDFHPDLYARSASPIIPDKDSSFAAQLMPYAKYDFGTYFNTCSCAKYKKYTYAENFFLHLELKGSGEVRFETVSRTSLSTVRTMVGRVEFENEEFDVIEFEFPETSDILLAFEIVTYGTCHIKNSYYFTHVADEEVSPVRLSVAMTTFNNEKFVIPNIQLFKRELLSLGDEIARSLTVHVVDNGRSLDVEGLSGGGVFIHPNPNVGGSGGFARGMIESIHQKVKPTHVLLMDDDVSVSPESIRRTYALLSIRREAYIDAFVSGAMLKLEKPNMQFEDVAYVREDALYDRIKPDLDMEDISDVVLNETIDVEKRNAYCAWWYCCIPMNVIEENGLPLPLFVRCDDVEYGMRCQPTIMAMGGICVWHSAFGGRFKASIDLYQYTRNFMIATASVDPALQNIFIKRFWDNIQLELKKFNYDSADLLLDAFEDYLRGPKFIEEVSGEDTVKRNSTKNEKLIPLSKIDFPGVSDAAISLGEIAEDGGRTILERLVDYATFNGHRLPNVMLKDGFAVVPAGGFSYPAKRMRMHRVLLAVDSDGKLGSLRTMDRTRFRQIMKRYKRCLGAYRSKRDAVIAEYAAAAKHLRSEGFWKRYLGM</sequence>
<keyword evidence="2" id="KW-1185">Reference proteome</keyword>